<dbReference type="Pfam" id="PF00782">
    <property type="entry name" value="DSPc"/>
    <property type="match status" value="1"/>
</dbReference>
<evidence type="ECO:0000259" key="5">
    <source>
        <dbReference type="PROSITE" id="PS50054"/>
    </source>
</evidence>
<dbReference type="GO" id="GO:0033550">
    <property type="term" value="F:MAP kinase tyrosine phosphatase activity"/>
    <property type="evidence" value="ECO:0007669"/>
    <property type="project" value="TreeGrafter"/>
</dbReference>
<dbReference type="SMART" id="SM00195">
    <property type="entry name" value="DSPc"/>
    <property type="match status" value="1"/>
</dbReference>
<dbReference type="PANTHER" id="PTHR10159">
    <property type="entry name" value="DUAL SPECIFICITY PROTEIN PHOSPHATASE"/>
    <property type="match status" value="1"/>
</dbReference>
<dbReference type="InterPro" id="IPR000340">
    <property type="entry name" value="Dual-sp_phosphatase_cat-dom"/>
</dbReference>
<dbReference type="InterPro" id="IPR029021">
    <property type="entry name" value="Prot-tyrosine_phosphatase-like"/>
</dbReference>
<sequence length="161" mass="17643">AASLIAPSLYLGPCTAASSRDFISSNAVTHILSIGCSPSKRFEGVTYQRVALDDSPTSSITKACDVACDFIDDALNSQQGNGRILVHCKLGISRSSTIVAAYLMRRREMSLRDALRQILQARPQIQPNPGFILQLKEMEMGLRGEVSLDIVEFSKLQKDRL</sequence>
<dbReference type="PANTHER" id="PTHR10159:SF519">
    <property type="entry name" value="DUAL SPECIFICITY PROTEIN PHOSPHATASE MPK3"/>
    <property type="match status" value="1"/>
</dbReference>
<dbReference type="GO" id="GO:0008330">
    <property type="term" value="F:protein tyrosine/threonine phosphatase activity"/>
    <property type="evidence" value="ECO:0007669"/>
    <property type="project" value="TreeGrafter"/>
</dbReference>
<evidence type="ECO:0000259" key="6">
    <source>
        <dbReference type="PROSITE" id="PS50056"/>
    </source>
</evidence>
<proteinExistence type="inferred from homology"/>
<feature type="domain" description="Tyrosine specific protein phosphatases" evidence="6">
    <location>
        <begin position="68"/>
        <end position="125"/>
    </location>
</feature>
<protein>
    <recommendedName>
        <fullName evidence="2">protein-tyrosine-phosphatase</fullName>
        <ecNumber evidence="2">3.1.3.48</ecNumber>
    </recommendedName>
</protein>
<evidence type="ECO:0000256" key="2">
    <source>
        <dbReference type="ARBA" id="ARBA00013064"/>
    </source>
</evidence>
<dbReference type="OrthoDB" id="10252009at2759"/>
<dbReference type="PROSITE" id="PS50056">
    <property type="entry name" value="TYR_PHOSPHATASE_2"/>
    <property type="match status" value="1"/>
</dbReference>
<keyword evidence="3" id="KW-0378">Hydrolase</keyword>
<dbReference type="SUPFAM" id="SSF52799">
    <property type="entry name" value="(Phosphotyrosine protein) phosphatases II"/>
    <property type="match status" value="1"/>
</dbReference>
<dbReference type="InterPro" id="IPR020422">
    <property type="entry name" value="TYR_PHOSPHATASE_DUAL_dom"/>
</dbReference>
<dbReference type="EC" id="3.1.3.48" evidence="2"/>
<gene>
    <name evidence="7" type="ORF">SCHPADRAFT_815143</name>
</gene>
<feature type="domain" description="Tyrosine-protein phosphatase" evidence="5">
    <location>
        <begin position="1"/>
        <end position="144"/>
    </location>
</feature>
<reference evidence="7 8" key="1">
    <citation type="submission" date="2015-04" db="EMBL/GenBank/DDBJ databases">
        <title>Complete genome sequence of Schizopora paradoxa KUC8140, a cosmopolitan wood degrader in East Asia.</title>
        <authorList>
            <consortium name="DOE Joint Genome Institute"/>
            <person name="Min B."/>
            <person name="Park H."/>
            <person name="Jang Y."/>
            <person name="Kim J.-J."/>
            <person name="Kim K.H."/>
            <person name="Pangilinan J."/>
            <person name="Lipzen A."/>
            <person name="Riley R."/>
            <person name="Grigoriev I.V."/>
            <person name="Spatafora J.W."/>
            <person name="Choi I.-G."/>
        </authorList>
    </citation>
    <scope>NUCLEOTIDE SEQUENCE [LARGE SCALE GENOMIC DNA]</scope>
    <source>
        <strain evidence="7 8">KUC8140</strain>
    </source>
</reference>
<evidence type="ECO:0000256" key="4">
    <source>
        <dbReference type="ARBA" id="ARBA00022912"/>
    </source>
</evidence>
<dbReference type="STRING" id="27342.A0A0H2S8G7"/>
<dbReference type="InterPro" id="IPR000387">
    <property type="entry name" value="Tyr_Pase_dom"/>
</dbReference>
<keyword evidence="4" id="KW-0904">Protein phosphatase</keyword>
<accession>A0A0H2S8G7</accession>
<dbReference type="GO" id="GO:0005737">
    <property type="term" value="C:cytoplasm"/>
    <property type="evidence" value="ECO:0007669"/>
    <property type="project" value="TreeGrafter"/>
</dbReference>
<feature type="non-terminal residue" evidence="7">
    <location>
        <position position="1"/>
    </location>
</feature>
<evidence type="ECO:0000313" key="8">
    <source>
        <dbReference type="Proteomes" id="UP000053477"/>
    </source>
</evidence>
<evidence type="ECO:0000256" key="3">
    <source>
        <dbReference type="ARBA" id="ARBA00022801"/>
    </source>
</evidence>
<dbReference type="AlphaFoldDB" id="A0A0H2S8G7"/>
<dbReference type="Gene3D" id="3.90.190.10">
    <property type="entry name" value="Protein tyrosine phosphatase superfamily"/>
    <property type="match status" value="1"/>
</dbReference>
<dbReference type="PROSITE" id="PS50054">
    <property type="entry name" value="TYR_PHOSPHATASE_DUAL"/>
    <property type="match status" value="1"/>
</dbReference>
<dbReference type="InParanoid" id="A0A0H2S8G7"/>
<dbReference type="GO" id="GO:0017017">
    <property type="term" value="F:MAP kinase tyrosine/serine/threonine phosphatase activity"/>
    <property type="evidence" value="ECO:0007669"/>
    <property type="project" value="TreeGrafter"/>
</dbReference>
<dbReference type="CDD" id="cd14498">
    <property type="entry name" value="DSP"/>
    <property type="match status" value="1"/>
</dbReference>
<dbReference type="InterPro" id="IPR016130">
    <property type="entry name" value="Tyr_Pase_AS"/>
</dbReference>
<feature type="non-terminal residue" evidence="7">
    <location>
        <position position="161"/>
    </location>
</feature>
<evidence type="ECO:0000256" key="1">
    <source>
        <dbReference type="ARBA" id="ARBA00008601"/>
    </source>
</evidence>
<keyword evidence="8" id="KW-1185">Reference proteome</keyword>
<name>A0A0H2S8G7_9AGAM</name>
<dbReference type="Proteomes" id="UP000053477">
    <property type="component" value="Unassembled WGS sequence"/>
</dbReference>
<comment type="similarity">
    <text evidence="1">Belongs to the protein-tyrosine phosphatase family. Non-receptor class dual specificity subfamily.</text>
</comment>
<evidence type="ECO:0000313" key="7">
    <source>
        <dbReference type="EMBL" id="KLO13176.1"/>
    </source>
</evidence>
<dbReference type="PROSITE" id="PS00383">
    <property type="entry name" value="TYR_PHOSPHATASE_1"/>
    <property type="match status" value="1"/>
</dbReference>
<dbReference type="EMBL" id="KQ085964">
    <property type="protein sequence ID" value="KLO13176.1"/>
    <property type="molecule type" value="Genomic_DNA"/>
</dbReference>
<organism evidence="7 8">
    <name type="scientific">Schizopora paradoxa</name>
    <dbReference type="NCBI Taxonomy" id="27342"/>
    <lineage>
        <taxon>Eukaryota</taxon>
        <taxon>Fungi</taxon>
        <taxon>Dikarya</taxon>
        <taxon>Basidiomycota</taxon>
        <taxon>Agaricomycotina</taxon>
        <taxon>Agaricomycetes</taxon>
        <taxon>Hymenochaetales</taxon>
        <taxon>Schizoporaceae</taxon>
        <taxon>Schizopora</taxon>
    </lineage>
</organism>
<dbReference type="GO" id="GO:0043409">
    <property type="term" value="P:negative regulation of MAPK cascade"/>
    <property type="evidence" value="ECO:0007669"/>
    <property type="project" value="TreeGrafter"/>
</dbReference>